<evidence type="ECO:0000256" key="1">
    <source>
        <dbReference type="SAM" id="Phobius"/>
    </source>
</evidence>
<dbReference type="InterPro" id="IPR011008">
    <property type="entry name" value="Dimeric_a/b-barrel"/>
</dbReference>
<comment type="caution">
    <text evidence="2">The sequence shown here is derived from an EMBL/GenBank/DDBJ whole genome shotgun (WGS) entry which is preliminary data.</text>
</comment>
<keyword evidence="1" id="KW-1133">Transmembrane helix</keyword>
<gene>
    <name evidence="2" type="ORF">EYC84_009050</name>
</gene>
<feature type="transmembrane region" description="Helical" evidence="1">
    <location>
        <begin position="6"/>
        <end position="25"/>
    </location>
</feature>
<evidence type="ECO:0000313" key="3">
    <source>
        <dbReference type="Proteomes" id="UP000322873"/>
    </source>
</evidence>
<dbReference type="AlphaFoldDB" id="A0A5M9JD15"/>
<name>A0A5M9JD15_MONFR</name>
<dbReference type="PANTHER" id="PTHR40624:SF1">
    <property type="entry name" value="BIOSYNTHESIS MONOOXYGENASE, PUTATIVE (AFU_ORTHOLOGUE AFUA_1G12025)-RELATED"/>
    <property type="match status" value="1"/>
</dbReference>
<evidence type="ECO:0008006" key="4">
    <source>
        <dbReference type="Google" id="ProtNLM"/>
    </source>
</evidence>
<accession>A0A5M9JD15</accession>
<proteinExistence type="predicted"/>
<dbReference type="SUPFAM" id="SSF54909">
    <property type="entry name" value="Dimeric alpha+beta barrel"/>
    <property type="match status" value="1"/>
</dbReference>
<reference evidence="2 3" key="1">
    <citation type="submission" date="2019-06" db="EMBL/GenBank/DDBJ databases">
        <title>Genome Sequence of the Brown Rot Fungal Pathogen Monilinia fructicola.</title>
        <authorList>
            <person name="De Miccolis Angelini R.M."/>
            <person name="Landi L."/>
            <person name="Abate D."/>
            <person name="Pollastro S."/>
            <person name="Romanazzi G."/>
            <person name="Faretra F."/>
        </authorList>
    </citation>
    <scope>NUCLEOTIDE SEQUENCE [LARGE SCALE GENOMIC DNA]</scope>
    <source>
        <strain evidence="2 3">Mfrc123</strain>
    </source>
</reference>
<organism evidence="2 3">
    <name type="scientific">Monilinia fructicola</name>
    <name type="common">Brown rot fungus</name>
    <name type="synonym">Ciboria fructicola</name>
    <dbReference type="NCBI Taxonomy" id="38448"/>
    <lineage>
        <taxon>Eukaryota</taxon>
        <taxon>Fungi</taxon>
        <taxon>Dikarya</taxon>
        <taxon>Ascomycota</taxon>
        <taxon>Pezizomycotina</taxon>
        <taxon>Leotiomycetes</taxon>
        <taxon>Helotiales</taxon>
        <taxon>Sclerotiniaceae</taxon>
        <taxon>Monilinia</taxon>
    </lineage>
</organism>
<keyword evidence="1" id="KW-0812">Transmembrane</keyword>
<dbReference type="Proteomes" id="UP000322873">
    <property type="component" value="Unassembled WGS sequence"/>
</dbReference>
<dbReference type="VEuPathDB" id="FungiDB:MFRU_042g00160"/>
<evidence type="ECO:0000313" key="2">
    <source>
        <dbReference type="EMBL" id="KAA8566490.1"/>
    </source>
</evidence>
<dbReference type="Gene3D" id="3.30.70.100">
    <property type="match status" value="1"/>
</dbReference>
<dbReference type="EMBL" id="VICG01000012">
    <property type="protein sequence ID" value="KAA8566490.1"/>
    <property type="molecule type" value="Genomic_DNA"/>
</dbReference>
<keyword evidence="1" id="KW-0472">Membrane</keyword>
<sequence>MSLPDTIAVTICFLYLHIYAFFTAPEIQKPHIYTMAPVHCTAIITPAPGKEARLREILTELANKVEKHEKEVSTYQIFEQYDGENGNVFVAHELYEAAYEAHFKTSYFVELTKSLPEEQVLGAPLDIKKVKPFAGFASR</sequence>
<dbReference type="PANTHER" id="PTHR40624">
    <property type="entry name" value="BIOSYNTHESIS MONOOXYGENASE, PUTATIVE (AFU_ORTHOLOGUE AFUA_1G12025)-RELATED"/>
    <property type="match status" value="1"/>
</dbReference>
<keyword evidence="3" id="KW-1185">Reference proteome</keyword>
<protein>
    <recommendedName>
        <fullName evidence="4">ABM domain-containing protein</fullName>
    </recommendedName>
</protein>